<sequence length="502" mass="50952">MVLGHPCNRNGALMRGAILAVGLAALVSGLPATAAPAAESSYIVMLKPGASVSSLTSSYAADREYTALGGFAARLTAAQARTLAADPRVASVAPDGIARISDTQNNATWGLDRIDQKNLPLDTKYTYANKGDGATVYVVDTGVHFAHPEFGGRAKSGYDFIDNDADASDCQGHGTHVAGTVGSATYGVAKNVNIVSVRVLNCSGQGEWSQVIGGIDWVAKNGKKPGVLNMSLGGPGQSSVDEAVKRAVQAGFVNAVAAGNDNGANACNTSPARTPEAITVGSTDNSDNRSSFSNIGTCLDIFGPGSNITSTRNGGGTAQMSGTSMATPHVAGVSALVLTANPSYTPAQVRDALVNNAANGVLKNVGSGSPNKLLNTQFIGTGGPPPGCGAKTNDTDVSIPDAGDAVTSTIENAGCDGRASASLPVKVDIDHTYTADLAVDLIGPSGAVYPLHTPRGIGEAGGIHATFTVNAAGENANGRWQLRVRDIYTFDSGALTGWSITF</sequence>
<feature type="domain" description="P/Homo B" evidence="9">
    <location>
        <begin position="383"/>
        <end position="502"/>
    </location>
</feature>
<dbReference type="InterPro" id="IPR000209">
    <property type="entry name" value="Peptidase_S8/S53_dom"/>
</dbReference>
<dbReference type="KEGG" id="kphy:AOZ06_47330"/>
<dbReference type="InterPro" id="IPR023828">
    <property type="entry name" value="Peptidase_S8_Ser-AS"/>
</dbReference>
<dbReference type="InterPro" id="IPR050131">
    <property type="entry name" value="Peptidase_S8_subtilisin-like"/>
</dbReference>
<dbReference type="InterPro" id="IPR036852">
    <property type="entry name" value="Peptidase_S8/S53_dom_sf"/>
</dbReference>
<feature type="chain" id="PRO_5039418420" evidence="8">
    <location>
        <begin position="35"/>
        <end position="502"/>
    </location>
</feature>
<dbReference type="InterPro" id="IPR008979">
    <property type="entry name" value="Galactose-bd-like_sf"/>
</dbReference>
<feature type="active site" description="Charge relay system" evidence="5 6">
    <location>
        <position position="173"/>
    </location>
</feature>
<evidence type="ECO:0000256" key="2">
    <source>
        <dbReference type="ARBA" id="ARBA00022670"/>
    </source>
</evidence>
<dbReference type="STRING" id="860235.AOZ06_47330"/>
<keyword evidence="8" id="KW-0732">Signal</keyword>
<dbReference type="Pfam" id="PF01483">
    <property type="entry name" value="P_proprotein"/>
    <property type="match status" value="1"/>
</dbReference>
<dbReference type="Pfam" id="PF05922">
    <property type="entry name" value="Inhibitor_I9"/>
    <property type="match status" value="1"/>
</dbReference>
<dbReference type="InterPro" id="IPR002884">
    <property type="entry name" value="P_dom"/>
</dbReference>
<evidence type="ECO:0000256" key="5">
    <source>
        <dbReference type="PIRSR" id="PIRSR615500-1"/>
    </source>
</evidence>
<feature type="active site" description="Charge relay system" evidence="5 6">
    <location>
        <position position="140"/>
    </location>
</feature>
<dbReference type="InterPro" id="IPR010259">
    <property type="entry name" value="S8pro/Inhibitor_I9"/>
</dbReference>
<keyword evidence="11" id="KW-1185">Reference proteome</keyword>
<dbReference type="InterPro" id="IPR023827">
    <property type="entry name" value="Peptidase_S8_Asp-AS"/>
</dbReference>
<dbReference type="SUPFAM" id="SSF54897">
    <property type="entry name" value="Protease propeptides/inhibitors"/>
    <property type="match status" value="1"/>
</dbReference>
<comment type="similarity">
    <text evidence="1 6 7">Belongs to the peptidase S8 family.</text>
</comment>
<evidence type="ECO:0000256" key="6">
    <source>
        <dbReference type="PROSITE-ProRule" id="PRU01240"/>
    </source>
</evidence>
<evidence type="ECO:0000256" key="3">
    <source>
        <dbReference type="ARBA" id="ARBA00022801"/>
    </source>
</evidence>
<dbReference type="PROSITE" id="PS00137">
    <property type="entry name" value="SUBTILASE_HIS"/>
    <property type="match status" value="1"/>
</dbReference>
<dbReference type="GO" id="GO:0004252">
    <property type="term" value="F:serine-type endopeptidase activity"/>
    <property type="evidence" value="ECO:0007669"/>
    <property type="project" value="UniProtKB-UniRule"/>
</dbReference>
<accession>A0A0N9IDR6</accession>
<dbReference type="InterPro" id="IPR034193">
    <property type="entry name" value="PCSK9_ProteinaseK-like"/>
</dbReference>
<evidence type="ECO:0000256" key="8">
    <source>
        <dbReference type="SAM" id="SignalP"/>
    </source>
</evidence>
<dbReference type="RefSeq" id="WP_054295358.1">
    <property type="nucleotide sequence ID" value="NZ_CP012752.1"/>
</dbReference>
<dbReference type="PROSITE" id="PS51892">
    <property type="entry name" value="SUBTILASE"/>
    <property type="match status" value="1"/>
</dbReference>
<dbReference type="Gene3D" id="2.60.120.260">
    <property type="entry name" value="Galactose-binding domain-like"/>
    <property type="match status" value="1"/>
</dbReference>
<dbReference type="SUPFAM" id="SSF49785">
    <property type="entry name" value="Galactose-binding domain-like"/>
    <property type="match status" value="1"/>
</dbReference>
<dbReference type="InterPro" id="IPR015500">
    <property type="entry name" value="Peptidase_S8_subtilisin-rel"/>
</dbReference>
<evidence type="ECO:0000256" key="1">
    <source>
        <dbReference type="ARBA" id="ARBA00011073"/>
    </source>
</evidence>
<dbReference type="GO" id="GO:0005615">
    <property type="term" value="C:extracellular space"/>
    <property type="evidence" value="ECO:0007669"/>
    <property type="project" value="TreeGrafter"/>
</dbReference>
<dbReference type="EMBL" id="CP012752">
    <property type="protein sequence ID" value="ALG13470.1"/>
    <property type="molecule type" value="Genomic_DNA"/>
</dbReference>
<keyword evidence="4 6" id="KW-0720">Serine protease</keyword>
<proteinExistence type="inferred from homology"/>
<evidence type="ECO:0000313" key="11">
    <source>
        <dbReference type="Proteomes" id="UP000063699"/>
    </source>
</evidence>
<evidence type="ECO:0000256" key="7">
    <source>
        <dbReference type="RuleBase" id="RU003355"/>
    </source>
</evidence>
<dbReference type="InterPro" id="IPR037045">
    <property type="entry name" value="S8pro/Inhibitor_I9_sf"/>
</dbReference>
<dbReference type="AlphaFoldDB" id="A0A0N9IDR6"/>
<reference evidence="10 11" key="1">
    <citation type="submission" date="2015-07" db="EMBL/GenBank/DDBJ databases">
        <title>Genome sequencing of Kibdelosporangium phytohabitans.</title>
        <authorList>
            <person name="Qin S."/>
            <person name="Xing K."/>
        </authorList>
    </citation>
    <scope>NUCLEOTIDE SEQUENCE [LARGE SCALE GENOMIC DNA]</scope>
    <source>
        <strain evidence="10 11">KLBMP1111</strain>
    </source>
</reference>
<dbReference type="Proteomes" id="UP000063699">
    <property type="component" value="Chromosome"/>
</dbReference>
<evidence type="ECO:0000256" key="4">
    <source>
        <dbReference type="ARBA" id="ARBA00022825"/>
    </source>
</evidence>
<dbReference type="CDD" id="cd04077">
    <property type="entry name" value="Peptidases_S8_PCSK9_ProteinaseK_like"/>
    <property type="match status" value="1"/>
</dbReference>
<dbReference type="InterPro" id="IPR022398">
    <property type="entry name" value="Peptidase_S8_His-AS"/>
</dbReference>
<dbReference type="FunFam" id="3.40.50.200:FF:000014">
    <property type="entry name" value="Proteinase K"/>
    <property type="match status" value="1"/>
</dbReference>
<dbReference type="SUPFAM" id="SSF52743">
    <property type="entry name" value="Subtilisin-like"/>
    <property type="match status" value="1"/>
</dbReference>
<dbReference type="PROSITE" id="PS00136">
    <property type="entry name" value="SUBTILASE_ASP"/>
    <property type="match status" value="1"/>
</dbReference>
<dbReference type="GO" id="GO:0006508">
    <property type="term" value="P:proteolysis"/>
    <property type="evidence" value="ECO:0007669"/>
    <property type="project" value="UniProtKB-KW"/>
</dbReference>
<feature type="active site" description="Charge relay system" evidence="5 6">
    <location>
        <position position="324"/>
    </location>
</feature>
<keyword evidence="3 6" id="KW-0378">Hydrolase</keyword>
<dbReference type="PROSITE" id="PS51829">
    <property type="entry name" value="P_HOMO_B"/>
    <property type="match status" value="1"/>
</dbReference>
<dbReference type="PANTHER" id="PTHR43806">
    <property type="entry name" value="PEPTIDASE S8"/>
    <property type="match status" value="1"/>
</dbReference>
<dbReference type="Gene3D" id="3.40.50.200">
    <property type="entry name" value="Peptidase S8/S53 domain"/>
    <property type="match status" value="1"/>
</dbReference>
<protein>
    <submittedName>
        <fullName evidence="10">Serine protease</fullName>
    </submittedName>
</protein>
<organism evidence="10 11">
    <name type="scientific">Kibdelosporangium phytohabitans</name>
    <dbReference type="NCBI Taxonomy" id="860235"/>
    <lineage>
        <taxon>Bacteria</taxon>
        <taxon>Bacillati</taxon>
        <taxon>Actinomycetota</taxon>
        <taxon>Actinomycetes</taxon>
        <taxon>Pseudonocardiales</taxon>
        <taxon>Pseudonocardiaceae</taxon>
        <taxon>Kibdelosporangium</taxon>
    </lineage>
</organism>
<dbReference type="Gene3D" id="3.30.70.80">
    <property type="entry name" value="Peptidase S8 propeptide/proteinase inhibitor I9"/>
    <property type="match status" value="1"/>
</dbReference>
<dbReference type="Pfam" id="PF00082">
    <property type="entry name" value="Peptidase_S8"/>
    <property type="match status" value="1"/>
</dbReference>
<name>A0A0N9IDR6_9PSEU</name>
<gene>
    <name evidence="10" type="ORF">AOZ06_47330</name>
</gene>
<keyword evidence="2 6" id="KW-0645">Protease</keyword>
<feature type="signal peptide" evidence="8">
    <location>
        <begin position="1"/>
        <end position="34"/>
    </location>
</feature>
<dbReference type="PANTHER" id="PTHR43806:SF11">
    <property type="entry name" value="CEREVISIN-RELATED"/>
    <property type="match status" value="1"/>
</dbReference>
<evidence type="ECO:0000313" key="10">
    <source>
        <dbReference type="EMBL" id="ALG13470.1"/>
    </source>
</evidence>
<dbReference type="PROSITE" id="PS00138">
    <property type="entry name" value="SUBTILASE_SER"/>
    <property type="match status" value="1"/>
</dbReference>
<evidence type="ECO:0000259" key="9">
    <source>
        <dbReference type="PROSITE" id="PS51829"/>
    </source>
</evidence>
<dbReference type="PRINTS" id="PR00723">
    <property type="entry name" value="SUBTILISIN"/>
</dbReference>